<accession>A0ABD6F118</accession>
<dbReference type="PROSITE" id="PS50262">
    <property type="entry name" value="G_PROTEIN_RECEP_F1_2"/>
    <property type="match status" value="1"/>
</dbReference>
<evidence type="ECO:0000256" key="5">
    <source>
        <dbReference type="ARBA" id="ARBA00023136"/>
    </source>
</evidence>
<reference evidence="10 11" key="1">
    <citation type="submission" date="2024-08" db="EMBL/GenBank/DDBJ databases">
        <title>Gnathostoma spinigerum genome.</title>
        <authorList>
            <person name="Gonzalez-Bertolin B."/>
            <person name="Monzon S."/>
            <person name="Zaballos A."/>
            <person name="Jimenez P."/>
            <person name="Dekumyoy P."/>
            <person name="Varona S."/>
            <person name="Cuesta I."/>
            <person name="Sumanam S."/>
            <person name="Adisakwattana P."/>
            <person name="Gasser R.B."/>
            <person name="Hernandez-Gonzalez A."/>
            <person name="Young N.D."/>
            <person name="Perteguer M.J."/>
        </authorList>
    </citation>
    <scope>NUCLEOTIDE SEQUENCE [LARGE SCALE GENOMIC DNA]</scope>
    <source>
        <strain evidence="10">AL3</strain>
        <tissue evidence="10">Liver</tissue>
    </source>
</reference>
<keyword evidence="4" id="KW-0297">G-protein coupled receptor</keyword>
<dbReference type="GO" id="GO:0004930">
    <property type="term" value="F:G protein-coupled receptor activity"/>
    <property type="evidence" value="ECO:0007669"/>
    <property type="project" value="UniProtKB-KW"/>
</dbReference>
<feature type="transmembrane region" description="Helical" evidence="8">
    <location>
        <begin position="18"/>
        <end position="43"/>
    </location>
</feature>
<keyword evidence="5 8" id="KW-0472">Membrane</keyword>
<evidence type="ECO:0000256" key="2">
    <source>
        <dbReference type="ARBA" id="ARBA00022692"/>
    </source>
</evidence>
<keyword evidence="7" id="KW-0807">Transducer</keyword>
<dbReference type="Pfam" id="PF00001">
    <property type="entry name" value="7tm_1"/>
    <property type="match status" value="1"/>
</dbReference>
<evidence type="ECO:0000256" key="7">
    <source>
        <dbReference type="ARBA" id="ARBA00023224"/>
    </source>
</evidence>
<keyword evidence="6" id="KW-0675">Receptor</keyword>
<protein>
    <recommendedName>
        <fullName evidence="9">G-protein coupled receptors family 1 profile domain-containing protein</fullName>
    </recommendedName>
</protein>
<keyword evidence="2 8" id="KW-0812">Transmembrane</keyword>
<dbReference type="PANTHER" id="PTHR24243:SF208">
    <property type="entry name" value="PYROKININ-1 RECEPTOR"/>
    <property type="match status" value="1"/>
</dbReference>
<evidence type="ECO:0000256" key="6">
    <source>
        <dbReference type="ARBA" id="ARBA00023170"/>
    </source>
</evidence>
<evidence type="ECO:0000259" key="9">
    <source>
        <dbReference type="PROSITE" id="PS50262"/>
    </source>
</evidence>
<dbReference type="Proteomes" id="UP001608902">
    <property type="component" value="Unassembled WGS sequence"/>
</dbReference>
<evidence type="ECO:0000256" key="8">
    <source>
        <dbReference type="SAM" id="Phobius"/>
    </source>
</evidence>
<dbReference type="AlphaFoldDB" id="A0ABD6F118"/>
<keyword evidence="11" id="KW-1185">Reference proteome</keyword>
<comment type="caution">
    <text evidence="10">The sequence shown here is derived from an EMBL/GenBank/DDBJ whole genome shotgun (WGS) entry which is preliminary data.</text>
</comment>
<dbReference type="GO" id="GO:0016020">
    <property type="term" value="C:membrane"/>
    <property type="evidence" value="ECO:0007669"/>
    <property type="project" value="UniProtKB-SubCell"/>
</dbReference>
<feature type="transmembrane region" description="Helical" evidence="8">
    <location>
        <begin position="55"/>
        <end position="77"/>
    </location>
</feature>
<dbReference type="InterPro" id="IPR000276">
    <property type="entry name" value="GPCR_Rhodpsn"/>
</dbReference>
<sequence>MPSGSSDQCAVQFTLENLSITACFAVVFCVSFIGNVVVILTIARRHVQQFQSITNLYLLNLAIADLLRSVICMPSTLLSELSHCWLLGPFFCTAAAYLQPATVCASEYTLVVIAVERFYAICRPLQSRKWRSKQRALWMIFFVWIVSFVSNIGSIFIFEAVPYKNAWNCISIGEPLFDFFYQFYVTLVGTSLFSDFSDLGWKDHFHGQITECKMISQVENCK</sequence>
<dbReference type="InterPro" id="IPR017452">
    <property type="entry name" value="GPCR_Rhodpsn_7TM"/>
</dbReference>
<feature type="transmembrane region" description="Helical" evidence="8">
    <location>
        <begin position="97"/>
        <end position="115"/>
    </location>
</feature>
<dbReference type="PANTHER" id="PTHR24243">
    <property type="entry name" value="G-PROTEIN COUPLED RECEPTOR"/>
    <property type="match status" value="1"/>
</dbReference>
<comment type="subcellular location">
    <subcellularLocation>
        <location evidence="1">Membrane</location>
        <topology evidence="1">Multi-pass membrane protein</topology>
    </subcellularLocation>
</comment>
<evidence type="ECO:0000313" key="11">
    <source>
        <dbReference type="Proteomes" id="UP001608902"/>
    </source>
</evidence>
<feature type="domain" description="G-protein coupled receptors family 1 profile" evidence="9">
    <location>
        <begin position="34"/>
        <end position="169"/>
    </location>
</feature>
<feature type="transmembrane region" description="Helical" evidence="8">
    <location>
        <begin position="136"/>
        <end position="158"/>
    </location>
</feature>
<keyword evidence="3 8" id="KW-1133">Transmembrane helix</keyword>
<dbReference type="SUPFAM" id="SSF81321">
    <property type="entry name" value="Family A G protein-coupled receptor-like"/>
    <property type="match status" value="1"/>
</dbReference>
<evidence type="ECO:0000256" key="3">
    <source>
        <dbReference type="ARBA" id="ARBA00022989"/>
    </source>
</evidence>
<dbReference type="Gene3D" id="1.20.1070.10">
    <property type="entry name" value="Rhodopsin 7-helix transmembrane proteins"/>
    <property type="match status" value="1"/>
</dbReference>
<evidence type="ECO:0000313" key="10">
    <source>
        <dbReference type="EMBL" id="MFH4982852.1"/>
    </source>
</evidence>
<evidence type="ECO:0000256" key="1">
    <source>
        <dbReference type="ARBA" id="ARBA00004141"/>
    </source>
</evidence>
<name>A0ABD6F118_9BILA</name>
<dbReference type="PRINTS" id="PR00237">
    <property type="entry name" value="GPCRRHODOPSN"/>
</dbReference>
<dbReference type="EMBL" id="JBGFUD010010283">
    <property type="protein sequence ID" value="MFH4982852.1"/>
    <property type="molecule type" value="Genomic_DNA"/>
</dbReference>
<proteinExistence type="predicted"/>
<evidence type="ECO:0000256" key="4">
    <source>
        <dbReference type="ARBA" id="ARBA00023040"/>
    </source>
</evidence>
<organism evidence="10 11">
    <name type="scientific">Gnathostoma spinigerum</name>
    <dbReference type="NCBI Taxonomy" id="75299"/>
    <lineage>
        <taxon>Eukaryota</taxon>
        <taxon>Metazoa</taxon>
        <taxon>Ecdysozoa</taxon>
        <taxon>Nematoda</taxon>
        <taxon>Chromadorea</taxon>
        <taxon>Rhabditida</taxon>
        <taxon>Spirurina</taxon>
        <taxon>Gnathostomatomorpha</taxon>
        <taxon>Gnathostomatoidea</taxon>
        <taxon>Gnathostomatidae</taxon>
        <taxon>Gnathostoma</taxon>
    </lineage>
</organism>
<gene>
    <name evidence="10" type="ORF">AB6A40_009561</name>
</gene>